<proteinExistence type="predicted"/>
<dbReference type="PROSITE" id="PS50894">
    <property type="entry name" value="HPT"/>
    <property type="match status" value="1"/>
</dbReference>
<sequence length="105" mass="12402">MEKPNLNYIQQISGGDKDFETSMLTILKDEFPKELSSIKKNFEEKDYKQLSFNIHKIKHKISMFGMEKSFDLASKVELEIKNKHSEQYANLITILERINVYLNDK</sequence>
<organism evidence="3 4">
    <name type="scientific">Polaribacter haliotis</name>
    <dbReference type="NCBI Taxonomy" id="1888915"/>
    <lineage>
        <taxon>Bacteria</taxon>
        <taxon>Pseudomonadati</taxon>
        <taxon>Bacteroidota</taxon>
        <taxon>Flavobacteriia</taxon>
        <taxon>Flavobacteriales</taxon>
        <taxon>Flavobacteriaceae</taxon>
    </lineage>
</organism>
<evidence type="ECO:0000313" key="3">
    <source>
        <dbReference type="EMBL" id="QOD59497.1"/>
    </source>
</evidence>
<evidence type="ECO:0000256" key="1">
    <source>
        <dbReference type="PROSITE-ProRule" id="PRU00110"/>
    </source>
</evidence>
<dbReference type="OrthoDB" id="1441381at2"/>
<gene>
    <name evidence="3" type="ORF">H9I45_08960</name>
</gene>
<name>A0A7L8AC61_9FLAO</name>
<keyword evidence="1" id="KW-0597">Phosphoprotein</keyword>
<feature type="modified residue" description="Phosphohistidine" evidence="1">
    <location>
        <position position="55"/>
    </location>
</feature>
<dbReference type="SUPFAM" id="SSF47226">
    <property type="entry name" value="Histidine-containing phosphotransfer domain, HPT domain"/>
    <property type="match status" value="1"/>
</dbReference>
<reference evidence="3 4" key="1">
    <citation type="journal article" date="2016" name="Int. J. Syst. Evol. Microbiol.">
        <title>Polaribacter haliotis sp. nov., isolated from the gut of abalone Haliotis discus hannai.</title>
        <authorList>
            <person name="Kim Y.O."/>
            <person name="Park I.S."/>
            <person name="Park S."/>
            <person name="Nam B.H."/>
            <person name="Park J.M."/>
            <person name="Kim D.G."/>
            <person name="Yoon J.H."/>
        </authorList>
    </citation>
    <scope>NUCLEOTIDE SEQUENCE [LARGE SCALE GENOMIC DNA]</scope>
    <source>
        <strain evidence="3 4">KCTC 52418</strain>
    </source>
</reference>
<keyword evidence="4" id="KW-1185">Reference proteome</keyword>
<dbReference type="InterPro" id="IPR008207">
    <property type="entry name" value="Sig_transdc_His_kin_Hpt_dom"/>
</dbReference>
<evidence type="ECO:0000259" key="2">
    <source>
        <dbReference type="PROSITE" id="PS50894"/>
    </source>
</evidence>
<accession>A0A7L8AC61</accession>
<dbReference type="RefSeq" id="WP_088354915.1">
    <property type="nucleotide sequence ID" value="NZ_CP061813.1"/>
</dbReference>
<dbReference type="GO" id="GO:0000160">
    <property type="term" value="P:phosphorelay signal transduction system"/>
    <property type="evidence" value="ECO:0007669"/>
    <property type="project" value="InterPro"/>
</dbReference>
<dbReference type="AlphaFoldDB" id="A0A7L8AC61"/>
<feature type="domain" description="HPt" evidence="2">
    <location>
        <begin position="16"/>
        <end position="105"/>
    </location>
</feature>
<dbReference type="GO" id="GO:0004672">
    <property type="term" value="F:protein kinase activity"/>
    <property type="evidence" value="ECO:0007669"/>
    <property type="project" value="UniProtKB-ARBA"/>
</dbReference>
<protein>
    <submittedName>
        <fullName evidence="3">Hpt domain-containing protein</fullName>
    </submittedName>
</protein>
<evidence type="ECO:0000313" key="4">
    <source>
        <dbReference type="Proteomes" id="UP000516764"/>
    </source>
</evidence>
<dbReference type="Proteomes" id="UP000516764">
    <property type="component" value="Chromosome"/>
</dbReference>
<dbReference type="InterPro" id="IPR036641">
    <property type="entry name" value="HPT_dom_sf"/>
</dbReference>
<dbReference type="Pfam" id="PF01627">
    <property type="entry name" value="Hpt"/>
    <property type="match status" value="1"/>
</dbReference>
<dbReference type="EMBL" id="CP061813">
    <property type="protein sequence ID" value="QOD59497.1"/>
    <property type="molecule type" value="Genomic_DNA"/>
</dbReference>
<dbReference type="Gene3D" id="1.20.120.160">
    <property type="entry name" value="HPT domain"/>
    <property type="match status" value="1"/>
</dbReference>
<dbReference type="KEGG" id="phal:H9I45_08960"/>